<organism evidence="2 3">
    <name type="scientific">Brasilonema sennae CENA114</name>
    <dbReference type="NCBI Taxonomy" id="415709"/>
    <lineage>
        <taxon>Bacteria</taxon>
        <taxon>Bacillati</taxon>
        <taxon>Cyanobacteriota</taxon>
        <taxon>Cyanophyceae</taxon>
        <taxon>Nostocales</taxon>
        <taxon>Scytonemataceae</taxon>
        <taxon>Brasilonema</taxon>
        <taxon>Bromeliae group (in: Brasilonema)</taxon>
    </lineage>
</organism>
<proteinExistence type="predicted"/>
<feature type="compositionally biased region" description="Polar residues" evidence="1">
    <location>
        <begin position="21"/>
        <end position="44"/>
    </location>
</feature>
<evidence type="ECO:0000313" key="3">
    <source>
        <dbReference type="Proteomes" id="UP000503129"/>
    </source>
</evidence>
<accession>A0A856MTK5</accession>
<dbReference type="RefSeq" id="WP_169267309.1">
    <property type="nucleotide sequence ID" value="NZ_CAWOXK010000002.1"/>
</dbReference>
<dbReference type="EMBL" id="CP030119">
    <property type="protein sequence ID" value="QDL12586.1"/>
    <property type="molecule type" value="Genomic_DNA"/>
</dbReference>
<feature type="compositionally biased region" description="Polar residues" evidence="1">
    <location>
        <begin position="1"/>
        <end position="13"/>
    </location>
</feature>
<name>A0A856MTK5_9CYAN</name>
<keyword evidence="2" id="KW-0614">Plasmid</keyword>
<protein>
    <submittedName>
        <fullName evidence="2">Uncharacterized protein</fullName>
    </submittedName>
</protein>
<dbReference type="KEGG" id="bsen:DP114_33020"/>
<geneLocation type="plasmid" evidence="3">
    <name>pboct1</name>
</geneLocation>
<feature type="region of interest" description="Disordered" evidence="1">
    <location>
        <begin position="1"/>
        <end position="78"/>
    </location>
</feature>
<dbReference type="Proteomes" id="UP000503129">
    <property type="component" value="Plasmid pBOCT1"/>
</dbReference>
<gene>
    <name evidence="2" type="ORF">DP114_33020</name>
</gene>
<evidence type="ECO:0000256" key="1">
    <source>
        <dbReference type="SAM" id="MobiDB-lite"/>
    </source>
</evidence>
<reference evidence="2 3" key="1">
    <citation type="submission" date="2018-06" db="EMBL/GenBank/DDBJ databases">
        <title>Comparative genomics of Brasilonema spp. strains.</title>
        <authorList>
            <person name="Alvarenga D.O."/>
            <person name="Fiore M.F."/>
            <person name="Varani A.M."/>
        </authorList>
    </citation>
    <scope>NUCLEOTIDE SEQUENCE [LARGE SCALE GENOMIC DNA]</scope>
    <source>
        <strain evidence="2 3">CENA114</strain>
        <plasmid evidence="3">pboct1</plasmid>
    </source>
</reference>
<sequence length="161" mass="17943">MNRIRTQTTTGDRFSQEKRASLSNSTSDRGASTDQPGSRGSRSLRQPALVIEQISVGASESTNEGWLSPSPDPKPVFKEGIGEQLVSQKKQKRDKTSPNCMELVIKHIRSQPYTSALLVKDINLYGSSAVNRCLKKLKEAGFIGAVWDHRKICFVYYNIKL</sequence>
<dbReference type="AlphaFoldDB" id="A0A856MTK5"/>
<evidence type="ECO:0000313" key="2">
    <source>
        <dbReference type="EMBL" id="QDL12586.1"/>
    </source>
</evidence>
<keyword evidence="3" id="KW-1185">Reference proteome</keyword>
<feature type="compositionally biased region" description="Polar residues" evidence="1">
    <location>
        <begin position="56"/>
        <end position="65"/>
    </location>
</feature>